<evidence type="ECO:0000313" key="3">
    <source>
        <dbReference type="Proteomes" id="UP000193922"/>
    </source>
</evidence>
<dbReference type="PANTHER" id="PTHR12436">
    <property type="entry name" value="80 KDA MCM3-ASSOCIATED PROTEIN"/>
    <property type="match status" value="1"/>
</dbReference>
<feature type="compositionally biased region" description="Polar residues" evidence="1">
    <location>
        <begin position="1"/>
        <end position="24"/>
    </location>
</feature>
<reference evidence="2 3" key="1">
    <citation type="submission" date="2016-07" db="EMBL/GenBank/DDBJ databases">
        <title>Pervasive Adenine N6-methylation of Active Genes in Fungi.</title>
        <authorList>
            <consortium name="DOE Joint Genome Institute"/>
            <person name="Mondo S.J."/>
            <person name="Dannebaum R.O."/>
            <person name="Kuo R.C."/>
            <person name="Labutti K."/>
            <person name="Haridas S."/>
            <person name="Kuo A."/>
            <person name="Salamov A."/>
            <person name="Ahrendt S.R."/>
            <person name="Lipzen A."/>
            <person name="Sullivan W."/>
            <person name="Andreopoulos W.B."/>
            <person name="Clum A."/>
            <person name="Lindquist E."/>
            <person name="Daum C."/>
            <person name="Ramamoorthy G.K."/>
            <person name="Gryganskyi A."/>
            <person name="Culley D."/>
            <person name="Magnuson J.K."/>
            <person name="James T.Y."/>
            <person name="O'Malley M.A."/>
            <person name="Stajich J.E."/>
            <person name="Spatafora J.W."/>
            <person name="Visel A."/>
            <person name="Grigoriev I.V."/>
        </authorList>
    </citation>
    <scope>NUCLEOTIDE SEQUENCE [LARGE SCALE GENOMIC DNA]</scope>
    <source>
        <strain evidence="2 3">ATCC 12442</strain>
    </source>
</reference>
<keyword evidence="3" id="KW-1185">Reference proteome</keyword>
<name>A0A1Y1W664_9FUNG</name>
<dbReference type="Proteomes" id="UP000193922">
    <property type="component" value="Unassembled WGS sequence"/>
</dbReference>
<dbReference type="GeneID" id="63806428"/>
<feature type="compositionally biased region" description="Basic and acidic residues" evidence="1">
    <location>
        <begin position="281"/>
        <end position="291"/>
    </location>
</feature>
<organism evidence="2 3">
    <name type="scientific">Linderina pennispora</name>
    <dbReference type="NCBI Taxonomy" id="61395"/>
    <lineage>
        <taxon>Eukaryota</taxon>
        <taxon>Fungi</taxon>
        <taxon>Fungi incertae sedis</taxon>
        <taxon>Zoopagomycota</taxon>
        <taxon>Kickxellomycotina</taxon>
        <taxon>Kickxellomycetes</taxon>
        <taxon>Kickxellales</taxon>
        <taxon>Kickxellaceae</taxon>
        <taxon>Linderina</taxon>
    </lineage>
</organism>
<sequence length="604" mass="67360">MSNGNPANGDNGTSCTTSTWSHHIQNQKQQQQQQNHAQLASAATATAAAPPTNYTSEQYAAYTQWYYQTYGTPQQQQQQQQQPHQYAMPPASPTSPLNNQHAYAPASDSTAYSYSAQNGQYQQPSYLPNSQRPPPPLPTAQASTDSQYSRQALVPPSLPTNLHITRARSPSLTRDMTQGVSGISLYQNGHADKQPLYTAVKVSKKSKQGRHDPMFGKHAHKVVISPTMSDPMWPEPLRKFVKRSYDACSEKARRKLESQLTQIVTSAMNNKKLNDIDWDSRALPKACDRPHPLTRKPQQQQHQHTPTPSKAAPVSNSSYDSEEKKRERLRRFQQEAAAAHPDDNTDGSTLHAHTPGDEASSSGAIVGTCASTIGTAADTEAADEEVEGGEQLYVHLRPVSNRCGQDLTVQHIANEFTVEVYEMHARIALETKDLGEYNQCQTQLKQLYSQGQPGHALEFLAYRILYYVYTRNKSALNEALATMTEKERFSSEPGPPGNYHRFFELYQIAPNMGVFLMDHFADRERCAALRTMCKAYRPTIRVSFVTHELAFSSTRKCLKFLVEHSIPIVDTTDGEKAIDGKAALPIANASMQKFEKVDIKGQIY</sequence>
<dbReference type="AlphaFoldDB" id="A0A1Y1W664"/>
<dbReference type="GO" id="GO:0005634">
    <property type="term" value="C:nucleus"/>
    <property type="evidence" value="ECO:0007669"/>
    <property type="project" value="TreeGrafter"/>
</dbReference>
<dbReference type="STRING" id="61395.A0A1Y1W664"/>
<comment type="caution">
    <text evidence="2">The sequence shown here is derived from an EMBL/GenBank/DDBJ whole genome shotgun (WGS) entry which is preliminary data.</text>
</comment>
<dbReference type="Gene3D" id="1.25.40.990">
    <property type="match status" value="1"/>
</dbReference>
<evidence type="ECO:0008006" key="4">
    <source>
        <dbReference type="Google" id="ProtNLM"/>
    </source>
</evidence>
<accession>A0A1Y1W664</accession>
<protein>
    <recommendedName>
        <fullName evidence="4">PCI domain-containing protein</fullName>
    </recommendedName>
</protein>
<feature type="compositionally biased region" description="Low complexity" evidence="1">
    <location>
        <begin position="297"/>
        <end position="308"/>
    </location>
</feature>
<feature type="compositionally biased region" description="Low complexity" evidence="1">
    <location>
        <begin position="26"/>
        <end position="51"/>
    </location>
</feature>
<feature type="compositionally biased region" description="Polar residues" evidence="1">
    <location>
        <begin position="94"/>
        <end position="123"/>
    </location>
</feature>
<dbReference type="PANTHER" id="PTHR12436:SF4">
    <property type="entry name" value="LEUKOCYTE RECEPTOR CLUSTER MEMBER 8"/>
    <property type="match status" value="1"/>
</dbReference>
<proteinExistence type="predicted"/>
<dbReference type="InterPro" id="IPR045107">
    <property type="entry name" value="SAC3/GANP/THP3"/>
</dbReference>
<feature type="region of interest" description="Disordered" evidence="1">
    <location>
        <begin position="281"/>
        <end position="364"/>
    </location>
</feature>
<feature type="region of interest" description="Disordered" evidence="1">
    <location>
        <begin position="73"/>
        <end position="174"/>
    </location>
</feature>
<feature type="compositionally biased region" description="Basic and acidic residues" evidence="1">
    <location>
        <begin position="321"/>
        <end position="333"/>
    </location>
</feature>
<feature type="compositionally biased region" description="Polar residues" evidence="1">
    <location>
        <begin position="159"/>
        <end position="174"/>
    </location>
</feature>
<feature type="compositionally biased region" description="Low complexity" evidence="1">
    <location>
        <begin position="73"/>
        <end position="89"/>
    </location>
</feature>
<dbReference type="RefSeq" id="XP_040742733.1">
    <property type="nucleotide sequence ID" value="XM_040889780.1"/>
</dbReference>
<feature type="region of interest" description="Disordered" evidence="1">
    <location>
        <begin position="1"/>
        <end position="51"/>
    </location>
</feature>
<gene>
    <name evidence="2" type="ORF">DL89DRAFT_284357</name>
</gene>
<evidence type="ECO:0000313" key="2">
    <source>
        <dbReference type="EMBL" id="ORX69001.1"/>
    </source>
</evidence>
<dbReference type="OrthoDB" id="199574at2759"/>
<feature type="compositionally biased region" description="Polar residues" evidence="1">
    <location>
        <begin position="140"/>
        <end position="150"/>
    </location>
</feature>
<evidence type="ECO:0000256" key="1">
    <source>
        <dbReference type="SAM" id="MobiDB-lite"/>
    </source>
</evidence>
<dbReference type="EMBL" id="MCFD01000008">
    <property type="protein sequence ID" value="ORX69001.1"/>
    <property type="molecule type" value="Genomic_DNA"/>
</dbReference>